<reference evidence="1" key="1">
    <citation type="submission" date="2017-08" db="EMBL/GenBank/DDBJ databases">
        <title>Assembly of the North American Bullfrog Genome.</title>
        <authorList>
            <person name="Warren R.L."/>
            <person name="Vandervalk B.P."/>
            <person name="Kucuk E."/>
            <person name="Birol I."/>
            <person name="Helbing C."/>
            <person name="Pandoh P."/>
            <person name="Behsaz B."/>
            <person name="Mohamadi H."/>
            <person name="Chu J."/>
            <person name="Jackman S."/>
            <person name="Hammond S.A."/>
            <person name="Veldhoen N."/>
            <person name="Kirk H."/>
            <person name="Zhao Y."/>
            <person name="Coope R."/>
            <person name="Pleasance S."/>
            <person name="Moore R."/>
            <person name="Holt R."/>
        </authorList>
    </citation>
    <scope>NUCLEOTIDE SEQUENCE</scope>
    <source>
        <strain evidence="1">Bruno</strain>
        <tissue evidence="1">Liver</tissue>
    </source>
</reference>
<dbReference type="AlphaFoldDB" id="A0A2G9RY08"/>
<gene>
    <name evidence="1" type="ORF">AB205_0148850</name>
</gene>
<proteinExistence type="predicted"/>
<name>A0A2G9RY08_AQUCT</name>
<evidence type="ECO:0000313" key="1">
    <source>
        <dbReference type="EMBL" id="PIO32767.1"/>
    </source>
</evidence>
<dbReference type="EMBL" id="KV928592">
    <property type="protein sequence ID" value="PIO32767.1"/>
    <property type="molecule type" value="Genomic_DNA"/>
</dbReference>
<sequence>MKTNKKTLDGIEYQLDYKGKDFEQWSRVFRNGKCLHCLAGASSTCIGDISCFYMCSRIRETT</sequence>
<protein>
    <submittedName>
        <fullName evidence="1">Uncharacterized protein</fullName>
    </submittedName>
</protein>
<organism evidence="1">
    <name type="scientific">Aquarana catesbeiana</name>
    <name type="common">American bullfrog</name>
    <name type="synonym">Rana catesbeiana</name>
    <dbReference type="NCBI Taxonomy" id="8400"/>
    <lineage>
        <taxon>Eukaryota</taxon>
        <taxon>Metazoa</taxon>
        <taxon>Chordata</taxon>
        <taxon>Craniata</taxon>
        <taxon>Vertebrata</taxon>
        <taxon>Euteleostomi</taxon>
        <taxon>Amphibia</taxon>
        <taxon>Batrachia</taxon>
        <taxon>Anura</taxon>
        <taxon>Neobatrachia</taxon>
        <taxon>Ranoidea</taxon>
        <taxon>Ranidae</taxon>
        <taxon>Aquarana</taxon>
    </lineage>
</organism>
<accession>A0A2G9RY08</accession>